<name>A0ABQ4Y016_9ASTR</name>
<keyword evidence="2" id="KW-1185">Reference proteome</keyword>
<dbReference type="Proteomes" id="UP001151760">
    <property type="component" value="Unassembled WGS sequence"/>
</dbReference>
<accession>A0ABQ4Y016</accession>
<dbReference type="EMBL" id="BQNB010009972">
    <property type="protein sequence ID" value="GJS70979.1"/>
    <property type="molecule type" value="Genomic_DNA"/>
</dbReference>
<protein>
    <submittedName>
        <fullName evidence="1">Uncharacterized protein</fullName>
    </submittedName>
</protein>
<evidence type="ECO:0000313" key="2">
    <source>
        <dbReference type="Proteomes" id="UP001151760"/>
    </source>
</evidence>
<evidence type="ECO:0000313" key="1">
    <source>
        <dbReference type="EMBL" id="GJS70979.1"/>
    </source>
</evidence>
<reference evidence="1" key="1">
    <citation type="journal article" date="2022" name="Int. J. Mol. Sci.">
        <title>Draft Genome of Tanacetum Coccineum: Genomic Comparison of Closely Related Tanacetum-Family Plants.</title>
        <authorList>
            <person name="Yamashiro T."/>
            <person name="Shiraishi A."/>
            <person name="Nakayama K."/>
            <person name="Satake H."/>
        </authorList>
    </citation>
    <scope>NUCLEOTIDE SEQUENCE</scope>
</reference>
<gene>
    <name evidence="1" type="ORF">Tco_0703820</name>
</gene>
<sequence>MMQPGKFMLILAEGVKSFLIAELRIDNIDDCDAMVVIDAPHLEYLRLKDGFLASYLVRNKPAISEVSIDVGEIDRNFASF</sequence>
<comment type="caution">
    <text evidence="1">The sequence shown here is derived from an EMBL/GenBank/DDBJ whole genome shotgun (WGS) entry which is preliminary data.</text>
</comment>
<proteinExistence type="predicted"/>
<organism evidence="1 2">
    <name type="scientific">Tanacetum coccineum</name>
    <dbReference type="NCBI Taxonomy" id="301880"/>
    <lineage>
        <taxon>Eukaryota</taxon>
        <taxon>Viridiplantae</taxon>
        <taxon>Streptophyta</taxon>
        <taxon>Embryophyta</taxon>
        <taxon>Tracheophyta</taxon>
        <taxon>Spermatophyta</taxon>
        <taxon>Magnoliopsida</taxon>
        <taxon>eudicotyledons</taxon>
        <taxon>Gunneridae</taxon>
        <taxon>Pentapetalae</taxon>
        <taxon>asterids</taxon>
        <taxon>campanulids</taxon>
        <taxon>Asterales</taxon>
        <taxon>Asteraceae</taxon>
        <taxon>Asteroideae</taxon>
        <taxon>Anthemideae</taxon>
        <taxon>Anthemidinae</taxon>
        <taxon>Tanacetum</taxon>
    </lineage>
</organism>
<reference evidence="1" key="2">
    <citation type="submission" date="2022-01" db="EMBL/GenBank/DDBJ databases">
        <authorList>
            <person name="Yamashiro T."/>
            <person name="Shiraishi A."/>
            <person name="Satake H."/>
            <person name="Nakayama K."/>
        </authorList>
    </citation>
    <scope>NUCLEOTIDE SEQUENCE</scope>
</reference>